<keyword evidence="1" id="KW-0472">Membrane</keyword>
<feature type="transmembrane region" description="Helical" evidence="1">
    <location>
        <begin position="21"/>
        <end position="40"/>
    </location>
</feature>
<accession>A0A1G6MYC5</accession>
<proteinExistence type="predicted"/>
<keyword evidence="3" id="KW-1185">Reference proteome</keyword>
<gene>
    <name evidence="2" type="ORF">SAMN04488024_102503</name>
</gene>
<dbReference type="RefSeq" id="WP_279615730.1">
    <property type="nucleotide sequence ID" value="NZ_FMZH01000002.1"/>
</dbReference>
<evidence type="ECO:0000256" key="1">
    <source>
        <dbReference type="SAM" id="Phobius"/>
    </source>
</evidence>
<sequence length="41" mass="4902">MLLDKYKREYRYKSNQGGSNKYLWISIIISLIIGGLIWYFG</sequence>
<name>A0A1G6MYC5_9SPHI</name>
<reference evidence="3" key="1">
    <citation type="submission" date="2016-10" db="EMBL/GenBank/DDBJ databases">
        <authorList>
            <person name="Varghese N."/>
            <person name="Submissions S."/>
        </authorList>
    </citation>
    <scope>NUCLEOTIDE SEQUENCE [LARGE SCALE GENOMIC DNA]</scope>
    <source>
        <strain evidence="3">DSM 18609</strain>
    </source>
</reference>
<keyword evidence="1" id="KW-0812">Transmembrane</keyword>
<dbReference type="Proteomes" id="UP000199455">
    <property type="component" value="Unassembled WGS sequence"/>
</dbReference>
<evidence type="ECO:0000313" key="2">
    <source>
        <dbReference type="EMBL" id="SDC60552.1"/>
    </source>
</evidence>
<evidence type="ECO:0000313" key="3">
    <source>
        <dbReference type="Proteomes" id="UP000199455"/>
    </source>
</evidence>
<keyword evidence="1" id="KW-1133">Transmembrane helix</keyword>
<dbReference type="EMBL" id="FMZH01000002">
    <property type="protein sequence ID" value="SDC60552.1"/>
    <property type="molecule type" value="Genomic_DNA"/>
</dbReference>
<protein>
    <submittedName>
        <fullName evidence="2">Uncharacterized protein</fullName>
    </submittedName>
</protein>
<dbReference type="AlphaFoldDB" id="A0A1G6MYC5"/>
<dbReference type="STRING" id="390242.SAMN04488024_102503"/>
<organism evidence="2 3">
    <name type="scientific">Pedobacter soli</name>
    <dbReference type="NCBI Taxonomy" id="390242"/>
    <lineage>
        <taxon>Bacteria</taxon>
        <taxon>Pseudomonadati</taxon>
        <taxon>Bacteroidota</taxon>
        <taxon>Sphingobacteriia</taxon>
        <taxon>Sphingobacteriales</taxon>
        <taxon>Sphingobacteriaceae</taxon>
        <taxon>Pedobacter</taxon>
    </lineage>
</organism>